<feature type="compositionally biased region" description="Acidic residues" evidence="1">
    <location>
        <begin position="432"/>
        <end position="444"/>
    </location>
</feature>
<gene>
    <name evidence="3" type="ORF">E5676_scaffold464G00230</name>
</gene>
<evidence type="ECO:0000256" key="1">
    <source>
        <dbReference type="SAM" id="MobiDB-lite"/>
    </source>
</evidence>
<dbReference type="CDD" id="cd09272">
    <property type="entry name" value="RNase_HI_RT_Ty1"/>
    <property type="match status" value="1"/>
</dbReference>
<dbReference type="AlphaFoldDB" id="A0A5D3BDS2"/>
<dbReference type="Pfam" id="PF07727">
    <property type="entry name" value="RVT_2"/>
    <property type="match status" value="1"/>
</dbReference>
<name>A0A5D3BDS2_CUCMM</name>
<protein>
    <submittedName>
        <fullName evidence="3">Gag-pol polyprotein</fullName>
    </submittedName>
</protein>
<proteinExistence type="predicted"/>
<dbReference type="EMBL" id="SSTD01019355">
    <property type="protein sequence ID" value="TYJ96615.1"/>
    <property type="molecule type" value="Genomic_DNA"/>
</dbReference>
<organism evidence="3 4">
    <name type="scientific">Cucumis melo var. makuwa</name>
    <name type="common">Oriental melon</name>
    <dbReference type="NCBI Taxonomy" id="1194695"/>
    <lineage>
        <taxon>Eukaryota</taxon>
        <taxon>Viridiplantae</taxon>
        <taxon>Streptophyta</taxon>
        <taxon>Embryophyta</taxon>
        <taxon>Tracheophyta</taxon>
        <taxon>Spermatophyta</taxon>
        <taxon>Magnoliopsida</taxon>
        <taxon>eudicotyledons</taxon>
        <taxon>Gunneridae</taxon>
        <taxon>Pentapetalae</taxon>
        <taxon>rosids</taxon>
        <taxon>fabids</taxon>
        <taxon>Cucurbitales</taxon>
        <taxon>Cucurbitaceae</taxon>
        <taxon>Benincaseae</taxon>
        <taxon>Cucumis</taxon>
    </lineage>
</organism>
<dbReference type="InterPro" id="IPR013103">
    <property type="entry name" value="RVT_2"/>
</dbReference>
<dbReference type="PANTHER" id="PTHR11439:SF486">
    <property type="entry name" value="RLK (RECEPTOR-LIKE KINASE) PROTEIN, PUTATIVE-RELATED"/>
    <property type="match status" value="1"/>
</dbReference>
<evidence type="ECO:0000313" key="3">
    <source>
        <dbReference type="EMBL" id="TYJ96615.1"/>
    </source>
</evidence>
<comment type="caution">
    <text evidence="3">The sequence shown here is derived from an EMBL/GenBank/DDBJ whole genome shotgun (WGS) entry which is preliminary data.</text>
</comment>
<dbReference type="PANTHER" id="PTHR11439">
    <property type="entry name" value="GAG-POL-RELATED RETROTRANSPOSON"/>
    <property type="match status" value="1"/>
</dbReference>
<evidence type="ECO:0000313" key="4">
    <source>
        <dbReference type="Proteomes" id="UP000321947"/>
    </source>
</evidence>
<evidence type="ECO:0000259" key="2">
    <source>
        <dbReference type="Pfam" id="PF07727"/>
    </source>
</evidence>
<dbReference type="Proteomes" id="UP000321947">
    <property type="component" value="Unassembled WGS sequence"/>
</dbReference>
<accession>A0A5D3BDS2</accession>
<reference evidence="3 4" key="1">
    <citation type="submission" date="2019-08" db="EMBL/GenBank/DDBJ databases">
        <title>Draft genome sequences of two oriental melons (Cucumis melo L. var makuwa).</title>
        <authorList>
            <person name="Kwon S.-Y."/>
        </authorList>
    </citation>
    <scope>NUCLEOTIDE SEQUENCE [LARGE SCALE GENOMIC DNA]</scope>
    <source>
        <strain evidence="4">cv. Chang Bougi</strain>
        <tissue evidence="3">Leaf</tissue>
    </source>
</reference>
<sequence length="506" mass="56231">MDVKSAFLNGYLSEEVYVSQPKGFIDPVHRDHVYKLCKAFYGLKQALRAGKLTFFLGFQIKQEETGIFFSQEKYAKNFVSKFGRDKAKLKRTLAATHLKMTKDATGEKVDSSLYRSAIGSFLYLIASKLDIVFAIGVCARYQPNPQTSHLHSAKRILKYIADTCNYVLWYTFDTTGVLVGYCDADWAGCSDDRKSTSRGCFFLGNNIAVWFSKKQNSVYLSTAEAEYIAAGSSCSQLLRMKQMMEEYGMTQSSTVLYCDNISAISISKNPVQHSRTKHIDIHHHIIRELVEVNIISLEHVRSLLQLADIFTKPLDVSTIEGLWAGVEEAHELSPPPIFRPSASSSVPKPRVFVEIVVLDSDSSDSEDNVVLSTLLHRKAGSRPGLSPSSFTIKIGFAFSTKRKEVLSRTTDHGNSSTDSSSPHAFSQAYLLTDEDDASDETDDDYIPRTEETTVPEDSSTSIEDPSAYLDTRMLEPRSTEGSSEFSIPMLPPGHVGSSFGPCRPSI</sequence>
<feature type="domain" description="Reverse transcriptase Ty1/copia-type" evidence="2">
    <location>
        <begin position="1"/>
        <end position="48"/>
    </location>
</feature>
<feature type="region of interest" description="Disordered" evidence="1">
    <location>
        <begin position="431"/>
        <end position="506"/>
    </location>
</feature>